<organism evidence="1">
    <name type="scientific">marine metagenome</name>
    <dbReference type="NCBI Taxonomy" id="408172"/>
    <lineage>
        <taxon>unclassified sequences</taxon>
        <taxon>metagenomes</taxon>
        <taxon>ecological metagenomes</taxon>
    </lineage>
</organism>
<dbReference type="AlphaFoldDB" id="A0A381YQH5"/>
<dbReference type="EMBL" id="UINC01018805">
    <property type="protein sequence ID" value="SVA79268.1"/>
    <property type="molecule type" value="Genomic_DNA"/>
</dbReference>
<reference evidence="1" key="1">
    <citation type="submission" date="2018-05" db="EMBL/GenBank/DDBJ databases">
        <authorList>
            <person name="Lanie J.A."/>
            <person name="Ng W.-L."/>
            <person name="Kazmierczak K.M."/>
            <person name="Andrzejewski T.M."/>
            <person name="Davidsen T.M."/>
            <person name="Wayne K.J."/>
            <person name="Tettelin H."/>
            <person name="Glass J.I."/>
            <person name="Rusch D."/>
            <person name="Podicherti R."/>
            <person name="Tsui H.-C.T."/>
            <person name="Winkler M.E."/>
        </authorList>
    </citation>
    <scope>NUCLEOTIDE SEQUENCE</scope>
</reference>
<proteinExistence type="predicted"/>
<protein>
    <recommendedName>
        <fullName evidence="2">TonB-dependent receptor-like beta-barrel domain-containing protein</fullName>
    </recommendedName>
</protein>
<accession>A0A381YQH5</accession>
<sequence length="487" mass="56600">MLDKPEHDLNFGINIKFNSDFEGYTLLNVNNNEEGSEMWKTHFNYKRTYLKLKADYFNVTAFDNFGLFTFDDPLHIVGDIGYNAYDFGYDFSGIYAETSNVLANNISNILPVSMDGQLLLSDRNGYNEDDISAMRVKLSSPIFDNDKLTCGASNYRYTTKPSEEIIQYHINNGVDLKYTKDLSNPGWEDAMQFEFSAEYSAYENSDEDSVRSVWMEGENIFLGASLQFPAALKIYANYVNSSFQLGSDFSRNRFTLGANYNLNNFKWNISGQVWKNYLPDSLNWADYYKYVEKTDGNGRWFQQYSELPFEKYTVLGYESGFFWQSDLSYKFEVNSHKVETILNNKFAQHALLTEPKFIENIVVLKYDIAEKWKLNIDTRIPYYNDPFLELITDFNNDEDVFISNYSEISYHLSDNIWLALGYGVNPLIINSVTDEFYNRGREEYLDTIGGLPEYLESYYGGFGEKIREAETLLMNEKRISIQAVVKF</sequence>
<evidence type="ECO:0008006" key="2">
    <source>
        <dbReference type="Google" id="ProtNLM"/>
    </source>
</evidence>
<name>A0A381YQH5_9ZZZZ</name>
<evidence type="ECO:0000313" key="1">
    <source>
        <dbReference type="EMBL" id="SVA79268.1"/>
    </source>
</evidence>
<gene>
    <name evidence="1" type="ORF">METZ01_LOCUS132122</name>
</gene>